<evidence type="ECO:0000313" key="2">
    <source>
        <dbReference type="Proteomes" id="UP000019678"/>
    </source>
</evidence>
<dbReference type="OrthoDB" id="9797348at2"/>
<proteinExistence type="predicted"/>
<comment type="caution">
    <text evidence="1">The sequence shown here is derived from an EMBL/GenBank/DDBJ whole genome shotgun (WGS) entry which is preliminary data.</text>
</comment>
<evidence type="ECO:0000313" key="1">
    <source>
        <dbReference type="EMBL" id="EYF03413.1"/>
    </source>
</evidence>
<reference evidence="1 2" key="1">
    <citation type="submission" date="2013-05" db="EMBL/GenBank/DDBJ databases">
        <title>Genome assembly of Chondromyces apiculatus DSM 436.</title>
        <authorList>
            <person name="Sharma G."/>
            <person name="Khatri I."/>
            <person name="Kaur C."/>
            <person name="Mayilraj S."/>
            <person name="Subramanian S."/>
        </authorList>
    </citation>
    <scope>NUCLEOTIDE SEQUENCE [LARGE SCALE GENOMIC DNA]</scope>
    <source>
        <strain evidence="1 2">DSM 436</strain>
    </source>
</reference>
<dbReference type="EMBL" id="ASRX01000047">
    <property type="protein sequence ID" value="EYF03413.1"/>
    <property type="molecule type" value="Genomic_DNA"/>
</dbReference>
<name>A0A017T2E8_9BACT</name>
<organism evidence="1 2">
    <name type="scientific">Chondromyces apiculatus DSM 436</name>
    <dbReference type="NCBI Taxonomy" id="1192034"/>
    <lineage>
        <taxon>Bacteria</taxon>
        <taxon>Pseudomonadati</taxon>
        <taxon>Myxococcota</taxon>
        <taxon>Polyangia</taxon>
        <taxon>Polyangiales</taxon>
        <taxon>Polyangiaceae</taxon>
        <taxon>Chondromyces</taxon>
    </lineage>
</organism>
<gene>
    <name evidence="1" type="ORF">CAP_5606</name>
</gene>
<accession>A0A017T2E8</accession>
<dbReference type="eggNOG" id="COG1403">
    <property type="taxonomic scope" value="Bacteria"/>
</dbReference>
<dbReference type="RefSeq" id="WP_081865289.1">
    <property type="nucleotide sequence ID" value="NZ_ASRX01000047.1"/>
</dbReference>
<keyword evidence="2" id="KW-1185">Reference proteome</keyword>
<sequence length="200" mass="23362">MIPVARAPKPKSFDEKVRRPGLCAIAEMLGKTPPCKRTWGRPRKKLKVAKGHPPLRERDIPAKKFPTYWTRVLDELMAGYHEVCAYSCFRIHPVTGGRSADHFAPKSRSWRKVYQWANYRLCCTRLNARKKDFSNVLDPFEIQPGWFQLELAYCQVIPDPSLAKEIRDQIQDTIDRLGLNEFWEDRLKDAERYWSGNISL</sequence>
<dbReference type="Proteomes" id="UP000019678">
    <property type="component" value="Unassembled WGS sequence"/>
</dbReference>
<dbReference type="STRING" id="1192034.CAP_5606"/>
<protein>
    <recommendedName>
        <fullName evidence="3">HNH nuclease domain-containing protein</fullName>
    </recommendedName>
</protein>
<dbReference type="AlphaFoldDB" id="A0A017T2E8"/>
<evidence type="ECO:0008006" key="3">
    <source>
        <dbReference type="Google" id="ProtNLM"/>
    </source>
</evidence>